<accession>A0A8J3CEN6</accession>
<protein>
    <submittedName>
        <fullName evidence="6">Putative TetR-family transcriptional regulator</fullName>
    </submittedName>
</protein>
<dbReference type="InterPro" id="IPR009057">
    <property type="entry name" value="Homeodomain-like_sf"/>
</dbReference>
<feature type="DNA-binding region" description="H-T-H motif" evidence="4">
    <location>
        <begin position="26"/>
        <end position="45"/>
    </location>
</feature>
<dbReference type="Pfam" id="PF21993">
    <property type="entry name" value="TetR_C_13_2"/>
    <property type="match status" value="1"/>
</dbReference>
<keyword evidence="1" id="KW-0805">Transcription regulation</keyword>
<evidence type="ECO:0000259" key="5">
    <source>
        <dbReference type="PROSITE" id="PS50977"/>
    </source>
</evidence>
<evidence type="ECO:0000256" key="1">
    <source>
        <dbReference type="ARBA" id="ARBA00023015"/>
    </source>
</evidence>
<dbReference type="RefSeq" id="WP_189056303.1">
    <property type="nucleotide sequence ID" value="NZ_BMMK01000007.1"/>
</dbReference>
<keyword evidence="2 4" id="KW-0238">DNA-binding</keyword>
<keyword evidence="3" id="KW-0804">Transcription</keyword>
<dbReference type="Pfam" id="PF00440">
    <property type="entry name" value="TetR_N"/>
    <property type="match status" value="1"/>
</dbReference>
<evidence type="ECO:0000256" key="4">
    <source>
        <dbReference type="PROSITE-ProRule" id="PRU00335"/>
    </source>
</evidence>
<dbReference type="PANTHER" id="PTHR47506">
    <property type="entry name" value="TRANSCRIPTIONAL REGULATORY PROTEIN"/>
    <property type="match status" value="1"/>
</dbReference>
<keyword evidence="7" id="KW-1185">Reference proteome</keyword>
<dbReference type="InterPro" id="IPR054156">
    <property type="entry name" value="YxaF_TetR_C"/>
</dbReference>
<reference evidence="6" key="2">
    <citation type="submission" date="2020-09" db="EMBL/GenBank/DDBJ databases">
        <authorList>
            <person name="Sun Q."/>
            <person name="Zhou Y."/>
        </authorList>
    </citation>
    <scope>NUCLEOTIDE SEQUENCE</scope>
    <source>
        <strain evidence="6">CGMCC 4.5737</strain>
    </source>
</reference>
<name>A0A8J3CEN6_9PSEU</name>
<dbReference type="SUPFAM" id="SSF48498">
    <property type="entry name" value="Tetracyclin repressor-like, C-terminal domain"/>
    <property type="match status" value="1"/>
</dbReference>
<dbReference type="InterPro" id="IPR001647">
    <property type="entry name" value="HTH_TetR"/>
</dbReference>
<feature type="domain" description="HTH tetR-type" evidence="5">
    <location>
        <begin position="3"/>
        <end position="63"/>
    </location>
</feature>
<dbReference type="SUPFAM" id="SSF46689">
    <property type="entry name" value="Homeodomain-like"/>
    <property type="match status" value="1"/>
</dbReference>
<dbReference type="Gene3D" id="1.10.357.10">
    <property type="entry name" value="Tetracycline Repressor, domain 2"/>
    <property type="match status" value="1"/>
</dbReference>
<dbReference type="InterPro" id="IPR036271">
    <property type="entry name" value="Tet_transcr_reg_TetR-rel_C_sf"/>
</dbReference>
<organism evidence="6 7">
    <name type="scientific">Longimycelium tulufanense</name>
    <dbReference type="NCBI Taxonomy" id="907463"/>
    <lineage>
        <taxon>Bacteria</taxon>
        <taxon>Bacillati</taxon>
        <taxon>Actinomycetota</taxon>
        <taxon>Actinomycetes</taxon>
        <taxon>Pseudonocardiales</taxon>
        <taxon>Pseudonocardiaceae</taxon>
        <taxon>Longimycelium</taxon>
    </lineage>
</organism>
<dbReference type="PANTHER" id="PTHR47506:SF3">
    <property type="entry name" value="HTH-TYPE TRANSCRIPTIONAL REGULATOR LMRA"/>
    <property type="match status" value="1"/>
</dbReference>
<evidence type="ECO:0000313" key="6">
    <source>
        <dbReference type="EMBL" id="GGM49370.1"/>
    </source>
</evidence>
<comment type="caution">
    <text evidence="6">The sequence shown here is derived from an EMBL/GenBank/DDBJ whole genome shotgun (WGS) entry which is preliminary data.</text>
</comment>
<evidence type="ECO:0000256" key="3">
    <source>
        <dbReference type="ARBA" id="ARBA00023163"/>
    </source>
</evidence>
<gene>
    <name evidence="6" type="ORF">GCM10012275_20340</name>
</gene>
<sequence length="189" mass="20518">MGSGVRDRMVASAVRLFQIHGLSATAFADVIRDSETPRGSIYHYFPDGKAQLAEDATRHAGEWMTAAIRACTDSDDPLEALRGMIELWRSMLGRSDCAAGCPIVAAGVAGVEYPKARQAASDAFDAWRELLTDYLVAQDVVPRRARSLATFVVAAIEGAITMCQTQRSMNPLDEVESELTLLLRQTLGV</sequence>
<dbReference type="GO" id="GO:0003677">
    <property type="term" value="F:DNA binding"/>
    <property type="evidence" value="ECO:0007669"/>
    <property type="project" value="UniProtKB-UniRule"/>
</dbReference>
<dbReference type="PROSITE" id="PS50977">
    <property type="entry name" value="HTH_TETR_2"/>
    <property type="match status" value="1"/>
</dbReference>
<proteinExistence type="predicted"/>
<dbReference type="Proteomes" id="UP000637578">
    <property type="component" value="Unassembled WGS sequence"/>
</dbReference>
<dbReference type="EMBL" id="BMMK01000007">
    <property type="protein sequence ID" value="GGM49370.1"/>
    <property type="molecule type" value="Genomic_DNA"/>
</dbReference>
<reference evidence="6" key="1">
    <citation type="journal article" date="2014" name="Int. J. Syst. Evol. Microbiol.">
        <title>Complete genome sequence of Corynebacterium casei LMG S-19264T (=DSM 44701T), isolated from a smear-ripened cheese.</title>
        <authorList>
            <consortium name="US DOE Joint Genome Institute (JGI-PGF)"/>
            <person name="Walter F."/>
            <person name="Albersmeier A."/>
            <person name="Kalinowski J."/>
            <person name="Ruckert C."/>
        </authorList>
    </citation>
    <scope>NUCLEOTIDE SEQUENCE</scope>
    <source>
        <strain evidence="6">CGMCC 4.5737</strain>
    </source>
</reference>
<evidence type="ECO:0000256" key="2">
    <source>
        <dbReference type="ARBA" id="ARBA00023125"/>
    </source>
</evidence>
<dbReference type="AlphaFoldDB" id="A0A8J3CEN6"/>
<evidence type="ECO:0000313" key="7">
    <source>
        <dbReference type="Proteomes" id="UP000637578"/>
    </source>
</evidence>